<keyword evidence="1" id="KW-0175">Coiled coil</keyword>
<evidence type="ECO:0000313" key="3">
    <source>
        <dbReference type="Proteomes" id="UP000663879"/>
    </source>
</evidence>
<feature type="coiled-coil region" evidence="1">
    <location>
        <begin position="27"/>
        <end position="78"/>
    </location>
</feature>
<protein>
    <submittedName>
        <fullName evidence="2">Uncharacterized protein</fullName>
    </submittedName>
</protein>
<reference evidence="2" key="1">
    <citation type="submission" date="2021-02" db="EMBL/GenBank/DDBJ databases">
        <authorList>
            <person name="Nowell W R."/>
        </authorList>
    </citation>
    <scope>NUCLEOTIDE SEQUENCE</scope>
    <source>
        <strain evidence="2">Ploen Becks lab</strain>
    </source>
</reference>
<dbReference type="EMBL" id="CAJNOC010009531">
    <property type="protein sequence ID" value="CAF1130172.1"/>
    <property type="molecule type" value="Genomic_DNA"/>
</dbReference>
<accession>A0A814R7N2</accession>
<evidence type="ECO:0000313" key="2">
    <source>
        <dbReference type="EMBL" id="CAF1130172.1"/>
    </source>
</evidence>
<name>A0A814R7N2_9BILA</name>
<keyword evidence="3" id="KW-1185">Reference proteome</keyword>
<organism evidence="2 3">
    <name type="scientific">Brachionus calyciflorus</name>
    <dbReference type="NCBI Taxonomy" id="104777"/>
    <lineage>
        <taxon>Eukaryota</taxon>
        <taxon>Metazoa</taxon>
        <taxon>Spiralia</taxon>
        <taxon>Gnathifera</taxon>
        <taxon>Rotifera</taxon>
        <taxon>Eurotatoria</taxon>
        <taxon>Monogononta</taxon>
        <taxon>Pseudotrocha</taxon>
        <taxon>Ploima</taxon>
        <taxon>Brachionidae</taxon>
        <taxon>Brachionus</taxon>
    </lineage>
</organism>
<sequence length="84" mass="9856">NDNNTDDVPEWLKKDLEDADYIPINALEKSQINRENTSSHLEQKENTIKSLEEALRVIEELKDENFKLKEENSKLKEKLDSLNN</sequence>
<evidence type="ECO:0000256" key="1">
    <source>
        <dbReference type="SAM" id="Coils"/>
    </source>
</evidence>
<proteinExistence type="predicted"/>
<dbReference type="AlphaFoldDB" id="A0A814R7N2"/>
<dbReference type="Proteomes" id="UP000663879">
    <property type="component" value="Unassembled WGS sequence"/>
</dbReference>
<feature type="non-terminal residue" evidence="2">
    <location>
        <position position="84"/>
    </location>
</feature>
<comment type="caution">
    <text evidence="2">The sequence shown here is derived from an EMBL/GenBank/DDBJ whole genome shotgun (WGS) entry which is preliminary data.</text>
</comment>
<gene>
    <name evidence="2" type="ORF">OXX778_LOCUS22437</name>
</gene>